<gene>
    <name evidence="1" type="ORF">KFZ73_14465</name>
</gene>
<evidence type="ECO:0000313" key="2">
    <source>
        <dbReference type="Proteomes" id="UP000676853"/>
    </source>
</evidence>
<sequence>MQNWSPAVYAAQVGITETVDIHDYTHEHQALADAVAVAALKPLREAWLELYDYEDDAEIQAGINIALERMEKLLFSAAEIAARERDLRAMFTRDFWKGA</sequence>
<accession>A0ABS5NDV5</accession>
<dbReference type="RefSeq" id="WP_212554155.1">
    <property type="nucleotide sequence ID" value="NZ_JAGXOE010000034.1"/>
</dbReference>
<dbReference type="EMBL" id="JAGXOE010000034">
    <property type="protein sequence ID" value="MBS4102437.1"/>
    <property type="molecule type" value="Genomic_DNA"/>
</dbReference>
<protein>
    <submittedName>
        <fullName evidence="1">Uncharacterized protein</fullName>
    </submittedName>
</protein>
<proteinExistence type="predicted"/>
<evidence type="ECO:0000313" key="1">
    <source>
        <dbReference type="EMBL" id="MBS4102437.1"/>
    </source>
</evidence>
<organism evidence="1 2">
    <name type="scientific">Tsukamurella paurometabola</name>
    <name type="common">Corynebacterium paurometabolum</name>
    <dbReference type="NCBI Taxonomy" id="2061"/>
    <lineage>
        <taxon>Bacteria</taxon>
        <taxon>Bacillati</taxon>
        <taxon>Actinomycetota</taxon>
        <taxon>Actinomycetes</taxon>
        <taxon>Mycobacteriales</taxon>
        <taxon>Tsukamurellaceae</taxon>
        <taxon>Tsukamurella</taxon>
    </lineage>
</organism>
<name>A0ABS5NDV5_TSUPA</name>
<keyword evidence="2" id="KW-1185">Reference proteome</keyword>
<comment type="caution">
    <text evidence="1">The sequence shown here is derived from an EMBL/GenBank/DDBJ whole genome shotgun (WGS) entry which is preliminary data.</text>
</comment>
<reference evidence="1 2" key="1">
    <citation type="submission" date="2021-04" db="EMBL/GenBank/DDBJ databases">
        <title>Whole genome sequence analysis of a thiophenic sulfur metabolizing bacteria.</title>
        <authorList>
            <person name="Akhtar N."/>
            <person name="Akram J."/>
            <person name="Aslam A."/>
        </authorList>
    </citation>
    <scope>NUCLEOTIDE SEQUENCE [LARGE SCALE GENOMIC DNA]</scope>
    <source>
        <strain evidence="1 2">3OW</strain>
    </source>
</reference>
<dbReference type="Proteomes" id="UP000676853">
    <property type="component" value="Unassembled WGS sequence"/>
</dbReference>